<gene>
    <name evidence="1" type="ORF">D0T90_08680</name>
</gene>
<organism evidence="1 2">
    <name type="scientific">Neisseria animalis</name>
    <dbReference type="NCBI Taxonomy" id="492"/>
    <lineage>
        <taxon>Bacteria</taxon>
        <taxon>Pseudomonadati</taxon>
        <taxon>Pseudomonadota</taxon>
        <taxon>Betaproteobacteria</taxon>
        <taxon>Neisseriales</taxon>
        <taxon>Neisseriaceae</taxon>
        <taxon>Neisseria</taxon>
    </lineage>
</organism>
<dbReference type="EMBL" id="CP031699">
    <property type="protein sequence ID" value="QEY24531.1"/>
    <property type="molecule type" value="Genomic_DNA"/>
</dbReference>
<protein>
    <submittedName>
        <fullName evidence="1">mRNA interferase</fullName>
    </submittedName>
</protein>
<proteinExistence type="predicted"/>
<evidence type="ECO:0000313" key="1">
    <source>
        <dbReference type="EMBL" id="QEY24531.1"/>
    </source>
</evidence>
<dbReference type="RefSeq" id="WP_123794879.1">
    <property type="nucleotide sequence ID" value="NZ_CP031699.1"/>
</dbReference>
<dbReference type="KEGG" id="naq:D0T90_08680"/>
<keyword evidence="2" id="KW-1185">Reference proteome</keyword>
<name>A0A5P3MUT8_NEIAN</name>
<evidence type="ECO:0000313" key="2">
    <source>
        <dbReference type="Proteomes" id="UP000325536"/>
    </source>
</evidence>
<reference evidence="1 2" key="1">
    <citation type="submission" date="2018-08" db="EMBL/GenBank/DDBJ databases">
        <title>Neisseria animalis ATCC 49930 complete genome.</title>
        <authorList>
            <person name="Veseli I.A."/>
            <person name="Mascarenhas dos Santos A.C."/>
            <person name="Buttler R."/>
            <person name="Pombert J.-F."/>
        </authorList>
    </citation>
    <scope>NUCLEOTIDE SEQUENCE [LARGE SCALE GENOMIC DNA]</scope>
    <source>
        <strain evidence="1 2">ATCC 49930</strain>
    </source>
</reference>
<sequence length="60" mass="6874">MQYREFKKWLLIHGVALTNDKRGSRQLIRLGDKTSVFLNDGSKEIGTALVNQIKKDLNSK</sequence>
<dbReference type="SUPFAM" id="SSF54786">
    <property type="entry name" value="YcfA/nrd intein domain"/>
    <property type="match status" value="1"/>
</dbReference>
<dbReference type="OrthoDB" id="6699594at2"/>
<dbReference type="Proteomes" id="UP000325536">
    <property type="component" value="Chromosome"/>
</dbReference>
<accession>A0A5P3MUT8</accession>
<dbReference type="AlphaFoldDB" id="A0A5P3MUT8"/>